<protein>
    <recommendedName>
        <fullName evidence="6">Thioredoxin</fullName>
    </recommendedName>
</protein>
<dbReference type="EMBL" id="CH991547">
    <property type="protein sequence ID" value="EDQ90743.1"/>
    <property type="molecule type" value="Genomic_DNA"/>
</dbReference>
<evidence type="ECO:0008006" key="6">
    <source>
        <dbReference type="Google" id="ProtNLM"/>
    </source>
</evidence>
<evidence type="ECO:0000313" key="4">
    <source>
        <dbReference type="EMBL" id="EDQ90743.1"/>
    </source>
</evidence>
<dbReference type="Gene3D" id="2.60.120.470">
    <property type="entry name" value="PITH domain"/>
    <property type="match status" value="1"/>
</dbReference>
<dbReference type="eggNOG" id="KOG0908">
    <property type="taxonomic scope" value="Eukaryota"/>
</dbReference>
<dbReference type="InterPro" id="IPR017937">
    <property type="entry name" value="Thioredoxin_CS"/>
</dbReference>
<dbReference type="InterPro" id="IPR037047">
    <property type="entry name" value="PITH_dom_sf"/>
</dbReference>
<feature type="domain" description="Thioredoxin" evidence="2">
    <location>
        <begin position="1"/>
        <end position="107"/>
    </location>
</feature>
<dbReference type="GO" id="GO:0005829">
    <property type="term" value="C:cytosol"/>
    <property type="evidence" value="ECO:0000318"/>
    <property type="project" value="GO_Central"/>
</dbReference>
<keyword evidence="5" id="KW-1185">Reference proteome</keyword>
<dbReference type="OMA" id="PIFEMFP"/>
<evidence type="ECO:0000259" key="3">
    <source>
        <dbReference type="PROSITE" id="PS51532"/>
    </source>
</evidence>
<dbReference type="InterPro" id="IPR008979">
    <property type="entry name" value="Galactose-bd-like_sf"/>
</dbReference>
<gene>
    <name evidence="4" type="ORF">MONBRDRAFT_18559</name>
</gene>
<dbReference type="FunCoup" id="A9UWC4">
    <property type="interactions" value="1410"/>
</dbReference>
<dbReference type="CDD" id="cd02947">
    <property type="entry name" value="TRX_family"/>
    <property type="match status" value="1"/>
</dbReference>
<dbReference type="STRING" id="81824.A9UWC4"/>
<reference evidence="4 5" key="1">
    <citation type="journal article" date="2008" name="Nature">
        <title>The genome of the choanoflagellate Monosiga brevicollis and the origin of metazoans.</title>
        <authorList>
            <consortium name="JGI Sequencing"/>
            <person name="King N."/>
            <person name="Westbrook M.J."/>
            <person name="Young S.L."/>
            <person name="Kuo A."/>
            <person name="Abedin M."/>
            <person name="Chapman J."/>
            <person name="Fairclough S."/>
            <person name="Hellsten U."/>
            <person name="Isogai Y."/>
            <person name="Letunic I."/>
            <person name="Marr M."/>
            <person name="Pincus D."/>
            <person name="Putnam N."/>
            <person name="Rokas A."/>
            <person name="Wright K.J."/>
            <person name="Zuzow R."/>
            <person name="Dirks W."/>
            <person name="Good M."/>
            <person name="Goodstein D."/>
            <person name="Lemons D."/>
            <person name="Li W."/>
            <person name="Lyons J.B."/>
            <person name="Morris A."/>
            <person name="Nichols S."/>
            <person name="Richter D.J."/>
            <person name="Salamov A."/>
            <person name="Bork P."/>
            <person name="Lim W.A."/>
            <person name="Manning G."/>
            <person name="Miller W.T."/>
            <person name="McGinnis W."/>
            <person name="Shapiro H."/>
            <person name="Tjian R."/>
            <person name="Grigoriev I.V."/>
            <person name="Rokhsar D."/>
        </authorList>
    </citation>
    <scope>NUCLEOTIDE SEQUENCE [LARGE SCALE GENOMIC DNA]</scope>
    <source>
        <strain evidence="5">MX1 / ATCC 50154</strain>
    </source>
</reference>
<dbReference type="RefSeq" id="XP_001744794.1">
    <property type="nucleotide sequence ID" value="XM_001744742.1"/>
</dbReference>
<dbReference type="SUPFAM" id="SSF49785">
    <property type="entry name" value="Galactose-binding domain-like"/>
    <property type="match status" value="1"/>
</dbReference>
<accession>A9UWC4</accession>
<dbReference type="SUPFAM" id="SSF52833">
    <property type="entry name" value="Thioredoxin-like"/>
    <property type="match status" value="1"/>
</dbReference>
<dbReference type="PROSITE" id="PS51532">
    <property type="entry name" value="PITH"/>
    <property type="match status" value="1"/>
</dbReference>
<dbReference type="PANTHER" id="PTHR46115">
    <property type="entry name" value="THIOREDOXIN-LIKE PROTEIN 1"/>
    <property type="match status" value="1"/>
</dbReference>
<evidence type="ECO:0000313" key="5">
    <source>
        <dbReference type="Proteomes" id="UP000001357"/>
    </source>
</evidence>
<keyword evidence="1" id="KW-1015">Disulfide bond</keyword>
<evidence type="ECO:0000256" key="1">
    <source>
        <dbReference type="ARBA" id="ARBA00023157"/>
    </source>
</evidence>
<dbReference type="InParanoid" id="A9UWC4"/>
<dbReference type="Pfam" id="PF00085">
    <property type="entry name" value="Thioredoxin"/>
    <property type="match status" value="1"/>
</dbReference>
<proteinExistence type="predicted"/>
<feature type="domain" description="PITH" evidence="3">
    <location>
        <begin position="118"/>
        <end position="288"/>
    </location>
</feature>
<dbReference type="InterPro" id="IPR036249">
    <property type="entry name" value="Thioredoxin-like_sf"/>
</dbReference>
<dbReference type="Pfam" id="PF06201">
    <property type="entry name" value="PITH"/>
    <property type="match status" value="1"/>
</dbReference>
<sequence length="293" mass="31797">MPVIQLNSDAEVAPALQACGEDLVVIDFFATWCGPCQRIAPAVETMSNKYPNVRFFKVDVDVCRETKTAFRIRAMPTFVFVKNTRSIDTLSGADPAALEAKIREHLAGGNGAAAGAPVSDSLVPGQWKLNRFINMQQTEVLNLHEESKAEALAADDSSLVRSDADEQLILSLGLSQPVRIHSLRIKAPADGRAPMTVKLFVNPLATPDFDSVEDASPVQTLTFSPDDVKEGVPKALEFVKFQNVNTLAIFIEDNQGGEDETAFSYLELIGSTRDATNMKDFKRVAGEAGEAHS</sequence>
<dbReference type="Proteomes" id="UP000001357">
    <property type="component" value="Unassembled WGS sequence"/>
</dbReference>
<dbReference type="AlphaFoldDB" id="A9UWC4"/>
<dbReference type="PROSITE" id="PS00194">
    <property type="entry name" value="THIOREDOXIN_1"/>
    <property type="match status" value="1"/>
</dbReference>
<dbReference type="GeneID" id="5889733"/>
<dbReference type="KEGG" id="mbr:MONBRDRAFT_18559"/>
<organism evidence="4 5">
    <name type="scientific">Monosiga brevicollis</name>
    <name type="common">Choanoflagellate</name>
    <dbReference type="NCBI Taxonomy" id="81824"/>
    <lineage>
        <taxon>Eukaryota</taxon>
        <taxon>Choanoflagellata</taxon>
        <taxon>Craspedida</taxon>
        <taxon>Salpingoecidae</taxon>
        <taxon>Monosiga</taxon>
    </lineage>
</organism>
<dbReference type="GO" id="GO:0015035">
    <property type="term" value="F:protein-disulfide reductase activity"/>
    <property type="evidence" value="ECO:0000318"/>
    <property type="project" value="GO_Central"/>
</dbReference>
<dbReference type="PRINTS" id="PR00421">
    <property type="entry name" value="THIOREDOXIN"/>
</dbReference>
<dbReference type="PROSITE" id="PS51352">
    <property type="entry name" value="THIOREDOXIN_2"/>
    <property type="match status" value="1"/>
</dbReference>
<name>A9UWC4_MONBE</name>
<dbReference type="InterPro" id="IPR013766">
    <property type="entry name" value="Thioredoxin_domain"/>
</dbReference>
<dbReference type="Gene3D" id="3.40.30.10">
    <property type="entry name" value="Glutaredoxin"/>
    <property type="match status" value="1"/>
</dbReference>
<dbReference type="InterPro" id="IPR010400">
    <property type="entry name" value="PITH_dom"/>
</dbReference>
<evidence type="ECO:0000259" key="2">
    <source>
        <dbReference type="PROSITE" id="PS51352"/>
    </source>
</evidence>